<feature type="domain" description="Terminal beta-(1-&gt;2)-arabinofuranosyltransferase C-terminal" evidence="2">
    <location>
        <begin position="456"/>
        <end position="518"/>
    </location>
</feature>
<feature type="transmembrane region" description="Helical" evidence="1">
    <location>
        <begin position="197"/>
        <end position="218"/>
    </location>
</feature>
<dbReference type="InterPro" id="IPR058983">
    <property type="entry name" value="AftB_C"/>
</dbReference>
<dbReference type="RefSeq" id="WP_345681026.1">
    <property type="nucleotide sequence ID" value="NZ_BAABHS010000063.1"/>
</dbReference>
<proteinExistence type="predicted"/>
<accession>A0ABP9IFK6</accession>
<keyword evidence="1" id="KW-1133">Transmembrane helix</keyword>
<feature type="transmembrane region" description="Helical" evidence="1">
    <location>
        <begin position="133"/>
        <end position="150"/>
    </location>
</feature>
<dbReference type="Pfam" id="PF26371">
    <property type="entry name" value="AftB_C"/>
    <property type="match status" value="1"/>
</dbReference>
<dbReference type="EMBL" id="BAABHS010000063">
    <property type="protein sequence ID" value="GAA4996689.1"/>
    <property type="molecule type" value="Genomic_DNA"/>
</dbReference>
<sequence length="526" mass="56950">MTFATPFHTRLRSTRHSIPVDPRRAATAAAITACVVVFAAEVYARRWISDDGLIAVRQVRQVLAGHRPTYSTAERDEVNTSVLWTWLLVAVSAVCGGEPALQAVWAGGILSVGALAVALDASRRFQRSRGADGMLLPAGVLVVLGVIPFWDYGTSGLETGLCFFWLSGSWALLAAVKPDSTPRRRHGTAFALGLGPLVRPEFAIASAAFLVALTLLAGARARKILSIIAVAGVLPVAYEIFRAGYYGILIPMPGLAKEASNTHWGRGFGYFDDFLTTYKLWIPLALLCVLITHLYGRARPSNREVVLVATPVLAASLMCVYVLRVGGDYMHARMWLPLVLLMLLPLFLVPFSRTTGVVVALTAVWATAVGVNGRTSYHNLDAGPQLITNEREFEAAFFGHKHPARAADHLGGDWGAYLEQAVDTARGSAIPVLLYMAHDNATDKDYLTTVPLAPGRTESFAFFWDNMGMTSVLTSLDQLVIDRNGLATPISGHLRLDHPGRAGHEKSLSLVWVLAKYADPVAVTRV</sequence>
<evidence type="ECO:0000256" key="1">
    <source>
        <dbReference type="SAM" id="Phobius"/>
    </source>
</evidence>
<evidence type="ECO:0000313" key="4">
    <source>
        <dbReference type="Proteomes" id="UP001500466"/>
    </source>
</evidence>
<protein>
    <submittedName>
        <fullName evidence="3">Terminal beta-(1-&gt;2)-arabinofuranosyltransferase</fullName>
    </submittedName>
</protein>
<organism evidence="3 4">
    <name type="scientific">Yinghuangia aomiensis</name>
    <dbReference type="NCBI Taxonomy" id="676205"/>
    <lineage>
        <taxon>Bacteria</taxon>
        <taxon>Bacillati</taxon>
        <taxon>Actinomycetota</taxon>
        <taxon>Actinomycetes</taxon>
        <taxon>Kitasatosporales</taxon>
        <taxon>Streptomycetaceae</taxon>
        <taxon>Yinghuangia</taxon>
    </lineage>
</organism>
<name>A0ABP9IFK6_9ACTN</name>
<gene>
    <name evidence="3" type="primary">aftB_3</name>
    <name evidence="3" type="ORF">GCM10023205_82400</name>
</gene>
<feature type="transmembrane region" description="Helical" evidence="1">
    <location>
        <begin position="304"/>
        <end position="323"/>
    </location>
</feature>
<feature type="transmembrane region" description="Helical" evidence="1">
    <location>
        <begin position="224"/>
        <end position="241"/>
    </location>
</feature>
<evidence type="ECO:0000259" key="2">
    <source>
        <dbReference type="Pfam" id="PF26371"/>
    </source>
</evidence>
<keyword evidence="4" id="KW-1185">Reference proteome</keyword>
<reference evidence="4" key="1">
    <citation type="journal article" date="2019" name="Int. J. Syst. Evol. Microbiol.">
        <title>The Global Catalogue of Microorganisms (GCM) 10K type strain sequencing project: providing services to taxonomists for standard genome sequencing and annotation.</title>
        <authorList>
            <consortium name="The Broad Institute Genomics Platform"/>
            <consortium name="The Broad Institute Genome Sequencing Center for Infectious Disease"/>
            <person name="Wu L."/>
            <person name="Ma J."/>
        </authorList>
    </citation>
    <scope>NUCLEOTIDE SEQUENCE [LARGE SCALE GENOMIC DNA]</scope>
    <source>
        <strain evidence="4">JCM 17986</strain>
    </source>
</reference>
<dbReference type="Proteomes" id="UP001500466">
    <property type="component" value="Unassembled WGS sequence"/>
</dbReference>
<keyword evidence="1" id="KW-0472">Membrane</keyword>
<evidence type="ECO:0000313" key="3">
    <source>
        <dbReference type="EMBL" id="GAA4996689.1"/>
    </source>
</evidence>
<keyword evidence="1" id="KW-0812">Transmembrane</keyword>
<feature type="transmembrane region" description="Helical" evidence="1">
    <location>
        <begin position="280"/>
        <end position="298"/>
    </location>
</feature>
<comment type="caution">
    <text evidence="3">The sequence shown here is derived from an EMBL/GenBank/DDBJ whole genome shotgun (WGS) entry which is preliminary data.</text>
</comment>